<evidence type="ECO:0000313" key="2">
    <source>
        <dbReference type="EMBL" id="ABM59073.1"/>
    </source>
</evidence>
<reference evidence="3" key="1">
    <citation type="submission" date="2006-12" db="EMBL/GenBank/DDBJ databases">
        <title>Complete sequence of chromosome 1 of Verminephrobacter eiseniae EF01-2.</title>
        <authorList>
            <person name="Copeland A."/>
            <person name="Lucas S."/>
            <person name="Lapidus A."/>
            <person name="Barry K."/>
            <person name="Detter J.C."/>
            <person name="Glavina del Rio T."/>
            <person name="Dalin E."/>
            <person name="Tice H."/>
            <person name="Pitluck S."/>
            <person name="Chertkov O."/>
            <person name="Brettin T."/>
            <person name="Bruce D."/>
            <person name="Han C."/>
            <person name="Tapia R."/>
            <person name="Gilna P."/>
            <person name="Schmutz J."/>
            <person name="Larimer F."/>
            <person name="Land M."/>
            <person name="Hauser L."/>
            <person name="Kyrpides N."/>
            <person name="Kim E."/>
            <person name="Stahl D."/>
            <person name="Richardson P."/>
        </authorList>
    </citation>
    <scope>NUCLEOTIDE SEQUENCE [LARGE SCALE GENOMIC DNA]</scope>
    <source>
        <strain evidence="3">EF01-2</strain>
    </source>
</reference>
<dbReference type="GO" id="GO:0004803">
    <property type="term" value="F:transposase activity"/>
    <property type="evidence" value="ECO:0007669"/>
    <property type="project" value="InterPro"/>
</dbReference>
<dbReference type="AlphaFoldDB" id="A1WN66"/>
<dbReference type="eggNOG" id="COG4644">
    <property type="taxonomic scope" value="Bacteria"/>
</dbReference>
<evidence type="ECO:0000259" key="1">
    <source>
        <dbReference type="Pfam" id="PF01526"/>
    </source>
</evidence>
<dbReference type="InterPro" id="IPR002513">
    <property type="entry name" value="Tn3_Tnp_DDE_dom"/>
</dbReference>
<dbReference type="Pfam" id="PF01526">
    <property type="entry name" value="DDE_Tnp_Tn3"/>
    <property type="match status" value="1"/>
</dbReference>
<evidence type="ECO:0000313" key="3">
    <source>
        <dbReference type="Proteomes" id="UP000000374"/>
    </source>
</evidence>
<dbReference type="EMBL" id="CP000542">
    <property type="protein sequence ID" value="ABM59073.1"/>
    <property type="molecule type" value="Genomic_DNA"/>
</dbReference>
<accession>A1WN66</accession>
<dbReference type="HOGENOM" id="CLU_009098_3_0_4"/>
<gene>
    <name evidence="2" type="ordered locus">Veis_3347</name>
</gene>
<feature type="domain" description="Tn3 transposase DDE" evidence="1">
    <location>
        <begin position="1"/>
        <end position="139"/>
    </location>
</feature>
<sequence length="161" mass="18185">MTASLMLRKLGSYPRQNGLAVALRELGRIERTLFILDWLQGVELRRRVHAGLNKGEARNALARAVFFNRLGEIRDRSFEQQRYRASGLNLVTAAIVLWNTVYLERAAHGLRGNGHVVDDALLQYLSPLGWEHINLTGDYLWRSSAKVGAGKFRPLRPLPPA</sequence>
<dbReference type="GO" id="GO:0006313">
    <property type="term" value="P:DNA transposition"/>
    <property type="evidence" value="ECO:0007669"/>
    <property type="project" value="InterPro"/>
</dbReference>
<dbReference type="Proteomes" id="UP000000374">
    <property type="component" value="Chromosome"/>
</dbReference>
<keyword evidence="3" id="KW-1185">Reference proteome</keyword>
<proteinExistence type="predicted"/>
<protein>
    <submittedName>
        <fullName evidence="2">Transposase Tn3</fullName>
    </submittedName>
</protein>
<dbReference type="KEGG" id="vei:Veis_3347"/>
<organism evidence="2 3">
    <name type="scientific">Verminephrobacter eiseniae (strain EF01-2)</name>
    <dbReference type="NCBI Taxonomy" id="391735"/>
    <lineage>
        <taxon>Bacteria</taxon>
        <taxon>Pseudomonadati</taxon>
        <taxon>Pseudomonadota</taxon>
        <taxon>Betaproteobacteria</taxon>
        <taxon>Burkholderiales</taxon>
        <taxon>Comamonadaceae</taxon>
        <taxon>Verminephrobacter</taxon>
    </lineage>
</organism>
<dbReference type="STRING" id="391735.Veis_3347"/>
<name>A1WN66_VEREI</name>